<proteinExistence type="predicted"/>
<evidence type="ECO:0000259" key="1">
    <source>
        <dbReference type="Pfam" id="PF03050"/>
    </source>
</evidence>
<gene>
    <name evidence="2" type="ORF">GCL57_13950</name>
</gene>
<reference evidence="2 3" key="1">
    <citation type="submission" date="2019-10" db="EMBL/GenBank/DDBJ databases">
        <title>New genus of Silvanigrellaceae.</title>
        <authorList>
            <person name="Pitt A."/>
            <person name="Hahn M.W."/>
        </authorList>
    </citation>
    <scope>NUCLEOTIDE SEQUENCE [LARGE SCALE GENOMIC DNA]</scope>
    <source>
        <strain evidence="2 3">33A1-SZDP</strain>
    </source>
</reference>
<dbReference type="Pfam" id="PF03050">
    <property type="entry name" value="DDE_Tnp_IS66"/>
    <property type="match status" value="1"/>
</dbReference>
<dbReference type="InterPro" id="IPR004291">
    <property type="entry name" value="Transposase_IS66_central"/>
</dbReference>
<accession>A0A833N2J9</accession>
<name>A0A833N2J9_9BACT</name>
<feature type="domain" description="Transposase IS66 central" evidence="1">
    <location>
        <begin position="33"/>
        <end position="286"/>
    </location>
</feature>
<evidence type="ECO:0000313" key="3">
    <source>
        <dbReference type="Proteomes" id="UP000442694"/>
    </source>
</evidence>
<comment type="caution">
    <text evidence="2">The sequence shown here is derived from an EMBL/GenBank/DDBJ whole genome shotgun (WGS) entry which is preliminary data.</text>
</comment>
<dbReference type="InterPro" id="IPR052344">
    <property type="entry name" value="Transposase-related"/>
</dbReference>
<sequence length="288" mass="33414">MKVIQYRYLKYACKCCQQTLQQPKAIPFVILGSFAESGLLARVDVNKYLFALPLYRQEVFFKQKNINIPRITLARWMIACANILTPLVYEIKKYILFQPVIHCDETFIQVLKGTDKKPTAKSYMWVLAAHKNAYLASYFQFYPNRSISSANDLLKNYNGFLQVDGYDGYNKVCEQFNVTRVGCWAHVRRKFDSALKYGDPVGKTLAATFLSEIQNLFLIEKEIESLSPEEKMEIRKNKSPIIIHNIRKLIDDNVYKVLPCSKLGKTLGYISHEWPHLLHFMNYGLISL</sequence>
<dbReference type="PANTHER" id="PTHR33678:SF2">
    <property type="match status" value="1"/>
</dbReference>
<dbReference type="PANTHER" id="PTHR33678">
    <property type="entry name" value="BLL1576 PROTEIN"/>
    <property type="match status" value="1"/>
</dbReference>
<dbReference type="AlphaFoldDB" id="A0A833N2J9"/>
<organism evidence="2 3">
    <name type="scientific">Fluviispira multicolorata</name>
    <dbReference type="NCBI Taxonomy" id="2654512"/>
    <lineage>
        <taxon>Bacteria</taxon>
        <taxon>Pseudomonadati</taxon>
        <taxon>Bdellovibrionota</taxon>
        <taxon>Oligoflexia</taxon>
        <taxon>Silvanigrellales</taxon>
        <taxon>Silvanigrellaceae</taxon>
        <taxon>Fluviispira</taxon>
    </lineage>
</organism>
<protein>
    <submittedName>
        <fullName evidence="2">IS66 family transposase</fullName>
    </submittedName>
</protein>
<dbReference type="NCBIfam" id="NF033517">
    <property type="entry name" value="transpos_IS66"/>
    <property type="match status" value="1"/>
</dbReference>
<keyword evidence="3" id="KW-1185">Reference proteome</keyword>
<evidence type="ECO:0000313" key="2">
    <source>
        <dbReference type="EMBL" id="KAB8028147.1"/>
    </source>
</evidence>
<dbReference type="Proteomes" id="UP000442694">
    <property type="component" value="Unassembled WGS sequence"/>
</dbReference>
<dbReference type="EMBL" id="WFLN01000010">
    <property type="protein sequence ID" value="KAB8028147.1"/>
    <property type="molecule type" value="Genomic_DNA"/>
</dbReference>